<dbReference type="AlphaFoldDB" id="A0A381ZN16"/>
<organism evidence="1">
    <name type="scientific">marine metagenome</name>
    <dbReference type="NCBI Taxonomy" id="408172"/>
    <lineage>
        <taxon>unclassified sequences</taxon>
        <taxon>metagenomes</taxon>
        <taxon>ecological metagenomes</taxon>
    </lineage>
</organism>
<dbReference type="GO" id="GO:0019867">
    <property type="term" value="C:outer membrane"/>
    <property type="evidence" value="ECO:0007669"/>
    <property type="project" value="InterPro"/>
</dbReference>
<dbReference type="Gene3D" id="3.30.160.150">
    <property type="entry name" value="Lipoprotein like domain"/>
    <property type="match status" value="1"/>
</dbReference>
<dbReference type="PROSITE" id="PS51257">
    <property type="entry name" value="PROKAR_LIPOPROTEIN"/>
    <property type="match status" value="1"/>
</dbReference>
<accession>A0A381ZN16</accession>
<name>A0A381ZN16_9ZZZZ</name>
<reference evidence="1" key="1">
    <citation type="submission" date="2018-05" db="EMBL/GenBank/DDBJ databases">
        <authorList>
            <person name="Lanie J.A."/>
            <person name="Ng W.-L."/>
            <person name="Kazmierczak K.M."/>
            <person name="Andrzejewski T.M."/>
            <person name="Davidsen T.M."/>
            <person name="Wayne K.J."/>
            <person name="Tettelin H."/>
            <person name="Glass J.I."/>
            <person name="Rusch D."/>
            <person name="Podicherti R."/>
            <person name="Tsui H.-C.T."/>
            <person name="Winkler M.E."/>
        </authorList>
    </citation>
    <scope>NUCLEOTIDE SEQUENCE</scope>
</reference>
<dbReference type="EMBL" id="UINC01021974">
    <property type="protein sequence ID" value="SVA90655.1"/>
    <property type="molecule type" value="Genomic_DNA"/>
</dbReference>
<evidence type="ECO:0000313" key="1">
    <source>
        <dbReference type="EMBL" id="SVA90655.1"/>
    </source>
</evidence>
<protein>
    <recommendedName>
        <fullName evidence="2">LPS-assembly lipoprotein LptE</fullName>
    </recommendedName>
</protein>
<evidence type="ECO:0008006" key="2">
    <source>
        <dbReference type="Google" id="ProtNLM"/>
    </source>
</evidence>
<gene>
    <name evidence="1" type="ORF">METZ01_LOCUS143509</name>
</gene>
<dbReference type="InterPro" id="IPR007485">
    <property type="entry name" value="LPS_assembly_LptE"/>
</dbReference>
<dbReference type="Pfam" id="PF04390">
    <property type="entry name" value="LptE"/>
    <property type="match status" value="1"/>
</dbReference>
<dbReference type="GO" id="GO:0043165">
    <property type="term" value="P:Gram-negative-bacterium-type cell outer membrane assembly"/>
    <property type="evidence" value="ECO:0007669"/>
    <property type="project" value="InterPro"/>
</dbReference>
<proteinExistence type="predicted"/>
<sequence length="171" mass="19273">MKFLRGALYFLVVALLLSSCGYHLAGYGSTLPPHIRAISIPVFKNSSSEPNIQRDATDAIRRAFISDGRLKVADTRKADLLMRGTLTDYQLRAVAFNSEDSAEEYVVRLGIQVEAYDRIKKKIIFNQKFTTQWDYRSTSSVVDSDSAKHTALKEAYADLADRLVSITIERF</sequence>